<evidence type="ECO:0000313" key="1">
    <source>
        <dbReference type="EMBL" id="ETN82541.1"/>
    </source>
</evidence>
<reference evidence="2" key="1">
    <citation type="journal article" date="2014" name="Nat. Genet.">
        <title>Genome of the human hookworm Necator americanus.</title>
        <authorList>
            <person name="Tang Y.T."/>
            <person name="Gao X."/>
            <person name="Rosa B.A."/>
            <person name="Abubucker S."/>
            <person name="Hallsworth-Pepin K."/>
            <person name="Martin J."/>
            <person name="Tyagi R."/>
            <person name="Heizer E."/>
            <person name="Zhang X."/>
            <person name="Bhonagiri-Palsikar V."/>
            <person name="Minx P."/>
            <person name="Warren W.C."/>
            <person name="Wang Q."/>
            <person name="Zhan B."/>
            <person name="Hotez P.J."/>
            <person name="Sternberg P.W."/>
            <person name="Dougall A."/>
            <person name="Gaze S.T."/>
            <person name="Mulvenna J."/>
            <person name="Sotillo J."/>
            <person name="Ranganathan S."/>
            <person name="Rabelo E.M."/>
            <person name="Wilson R.K."/>
            <person name="Felgner P.L."/>
            <person name="Bethony J."/>
            <person name="Hawdon J.M."/>
            <person name="Gasser R.B."/>
            <person name="Loukas A."/>
            <person name="Mitreva M."/>
        </authorList>
    </citation>
    <scope>NUCLEOTIDE SEQUENCE [LARGE SCALE GENOMIC DNA]</scope>
</reference>
<gene>
    <name evidence="1" type="ORF">NECAME_19681</name>
</gene>
<feature type="non-terminal residue" evidence="1">
    <location>
        <position position="107"/>
    </location>
</feature>
<dbReference type="AlphaFoldDB" id="W2TN35"/>
<proteinExistence type="predicted"/>
<sequence length="107" mass="12145">MYAFGRNESRYVKEKQLINEISLRLFQLTEASTAGIAVYGFVPETRINLNSALNNMAVSHEKFSKNLEQSARIGDNVEHSNTQEAIYDIKHFKNLNGRANCLVFFSA</sequence>
<accession>W2TN35</accession>
<protein>
    <submittedName>
        <fullName evidence="1">Uncharacterized protein</fullName>
    </submittedName>
</protein>
<dbReference type="Proteomes" id="UP000053676">
    <property type="component" value="Unassembled WGS sequence"/>
</dbReference>
<dbReference type="KEGG" id="nai:NECAME_19681"/>
<name>W2TN35_NECAM</name>
<dbReference type="OrthoDB" id="5839736at2759"/>
<dbReference type="EMBL" id="KI658440">
    <property type="protein sequence ID" value="ETN82541.1"/>
    <property type="molecule type" value="Genomic_DNA"/>
</dbReference>
<dbReference type="STRING" id="51031.W2TN35"/>
<keyword evidence="2" id="KW-1185">Reference proteome</keyword>
<organism evidence="1 2">
    <name type="scientific">Necator americanus</name>
    <name type="common">Human hookworm</name>
    <dbReference type="NCBI Taxonomy" id="51031"/>
    <lineage>
        <taxon>Eukaryota</taxon>
        <taxon>Metazoa</taxon>
        <taxon>Ecdysozoa</taxon>
        <taxon>Nematoda</taxon>
        <taxon>Chromadorea</taxon>
        <taxon>Rhabditida</taxon>
        <taxon>Rhabditina</taxon>
        <taxon>Rhabditomorpha</taxon>
        <taxon>Strongyloidea</taxon>
        <taxon>Ancylostomatidae</taxon>
        <taxon>Bunostominae</taxon>
        <taxon>Necator</taxon>
    </lineage>
</organism>
<evidence type="ECO:0000313" key="2">
    <source>
        <dbReference type="Proteomes" id="UP000053676"/>
    </source>
</evidence>